<dbReference type="OrthoDB" id="534666at2759"/>
<evidence type="ECO:0000313" key="10">
    <source>
        <dbReference type="RefSeq" id="XP_026293131.1"/>
    </source>
</evidence>
<comment type="similarity">
    <text evidence="1 7">Belongs to the peptidase M3 family.</text>
</comment>
<proteinExistence type="inferred from homology"/>
<dbReference type="GO" id="GO:0004222">
    <property type="term" value="F:metalloendopeptidase activity"/>
    <property type="evidence" value="ECO:0007669"/>
    <property type="project" value="InterPro"/>
</dbReference>
<evidence type="ECO:0000256" key="5">
    <source>
        <dbReference type="ARBA" id="ARBA00022833"/>
    </source>
</evidence>
<dbReference type="PANTHER" id="PTHR11804:SF83">
    <property type="entry name" value="LD37516P"/>
    <property type="match status" value="1"/>
</dbReference>
<reference evidence="10" key="1">
    <citation type="submission" date="2025-08" db="UniProtKB">
        <authorList>
            <consortium name="RefSeq"/>
        </authorList>
    </citation>
    <scope>IDENTIFICATION</scope>
    <source>
        <tissue evidence="10">Whole organism</tissue>
    </source>
</reference>
<evidence type="ECO:0000256" key="4">
    <source>
        <dbReference type="ARBA" id="ARBA00022801"/>
    </source>
</evidence>
<dbReference type="Proteomes" id="UP000504606">
    <property type="component" value="Unplaced"/>
</dbReference>
<keyword evidence="9" id="KW-1185">Reference proteome</keyword>
<evidence type="ECO:0000256" key="2">
    <source>
        <dbReference type="ARBA" id="ARBA00022670"/>
    </source>
</evidence>
<dbReference type="SUPFAM" id="SSF55486">
    <property type="entry name" value="Metalloproteases ('zincins'), catalytic domain"/>
    <property type="match status" value="1"/>
</dbReference>
<keyword evidence="5 7" id="KW-0862">Zinc</keyword>
<keyword evidence="4 7" id="KW-0378">Hydrolase</keyword>
<dbReference type="GO" id="GO:0006508">
    <property type="term" value="P:proteolysis"/>
    <property type="evidence" value="ECO:0007669"/>
    <property type="project" value="UniProtKB-KW"/>
</dbReference>
<dbReference type="InterPro" id="IPR024077">
    <property type="entry name" value="Neurolysin/TOP_dom2"/>
</dbReference>
<dbReference type="InterPro" id="IPR001567">
    <property type="entry name" value="Pept_M3A_M3B_dom"/>
</dbReference>
<sequence length="716" mass="81857">MALSLTCRRLLYRQHPTFLQCRQSGYIVMLPDVPLHADDNPLLRSDEFQDYSGLTVRKCYDGVVRRALDFEAGFWRVEKHIKGKENMSEVDLFQEYLCPIEELSRPLENAYNVVKILRQSSDLMNSEKYGKVASRAALALHNKYSSPLLYYSCKSALKQSTSLQDDQKRLLKKYTLLGKLNGLELSNSNYEALMAVRKETLKNQTTYNNKLEHEARLFKFPISDPHMMKNVPQHLLKAMSEGPDPSRGPWGVQFWTMEPFIEYCPDALVRDKLWHSRVTFGLNNELTVLNAEVDQIRHSRRREAKILGFESYADYAMESKMAGSVENTLNMLDHLLEKARPAQAHEIESLNKFAFQSGFHKPLAFWDVGFWKHEQLNKTYNLDENYLSAYFPLENVLDGLFSLLNDLYGVEIHEKTGVNTWHRDVRVFEVFDKSSTLPSGHVFLDPYARPEKPYSGGVALTLRNRSLVGSGQSPQVGVVFSFSPPSSGKPCLLSFNNVVNLFARFGYAAQVVLSKSAYAEVAGTSFMESDAAEVPAHFMVHWAFNPSVVQRISGHYETGEKLPDTALNNLDKVRRHMAGFSLCNEIYKCRLDLELFATDIPWKSVMDELWPRYSALPQDPLDHSPMSFYQIFNDASASYYADLWSRVIAADIFTAFEEVGVDNKEGIRTQGERFRDLYLTGLSGSAENFRRFRGRDPSPDAFLLWLGLQKPLKQSK</sequence>
<name>A0A6J1TQY3_FRAOC</name>
<keyword evidence="2 7" id="KW-0645">Protease</keyword>
<accession>A0A6J1TQY3</accession>
<keyword evidence="6 7" id="KW-0482">Metalloprotease</keyword>
<evidence type="ECO:0000256" key="1">
    <source>
        <dbReference type="ARBA" id="ARBA00006040"/>
    </source>
</evidence>
<dbReference type="Pfam" id="PF01432">
    <property type="entry name" value="Peptidase_M3"/>
    <property type="match status" value="1"/>
</dbReference>
<dbReference type="Gene3D" id="1.10.1370.10">
    <property type="entry name" value="Neurolysin, domain 3"/>
    <property type="match status" value="1"/>
</dbReference>
<evidence type="ECO:0000256" key="6">
    <source>
        <dbReference type="ARBA" id="ARBA00023049"/>
    </source>
</evidence>
<dbReference type="KEGG" id="foc:113217442"/>
<evidence type="ECO:0000256" key="3">
    <source>
        <dbReference type="ARBA" id="ARBA00022723"/>
    </source>
</evidence>
<gene>
    <name evidence="10" type="primary">LOC113217442</name>
</gene>
<dbReference type="GeneID" id="113217442"/>
<evidence type="ECO:0000256" key="7">
    <source>
        <dbReference type="RuleBase" id="RU003435"/>
    </source>
</evidence>
<dbReference type="GO" id="GO:0046872">
    <property type="term" value="F:metal ion binding"/>
    <property type="evidence" value="ECO:0007669"/>
    <property type="project" value="UniProtKB-UniRule"/>
</dbReference>
<dbReference type="InterPro" id="IPR045090">
    <property type="entry name" value="Pept_M3A_M3B"/>
</dbReference>
<protein>
    <submittedName>
        <fullName evidence="10">Uncharacterized protein LOC113217442</fullName>
    </submittedName>
</protein>
<comment type="cofactor">
    <cofactor evidence="7">
        <name>Zn(2+)</name>
        <dbReference type="ChEBI" id="CHEBI:29105"/>
    </cofactor>
    <text evidence="7">Binds 1 zinc ion.</text>
</comment>
<dbReference type="InterPro" id="IPR024079">
    <property type="entry name" value="MetalloPept_cat_dom_sf"/>
</dbReference>
<dbReference type="AlphaFoldDB" id="A0A6J1TQY3"/>
<feature type="domain" description="Peptidase M3A/M3B catalytic" evidence="8">
    <location>
        <begin position="262"/>
        <end position="703"/>
    </location>
</feature>
<evidence type="ECO:0000259" key="8">
    <source>
        <dbReference type="Pfam" id="PF01432"/>
    </source>
</evidence>
<dbReference type="PANTHER" id="PTHR11804">
    <property type="entry name" value="PROTEASE M3 THIMET OLIGOPEPTIDASE-RELATED"/>
    <property type="match status" value="1"/>
</dbReference>
<keyword evidence="3 7" id="KW-0479">Metal-binding</keyword>
<dbReference type="RefSeq" id="XP_026293131.1">
    <property type="nucleotide sequence ID" value="XM_026437346.2"/>
</dbReference>
<dbReference type="Gene3D" id="3.40.390.10">
    <property type="entry name" value="Collagenase (Catalytic Domain)"/>
    <property type="match status" value="1"/>
</dbReference>
<evidence type="ECO:0000313" key="9">
    <source>
        <dbReference type="Proteomes" id="UP000504606"/>
    </source>
</evidence>
<organism evidence="9 10">
    <name type="scientific">Frankliniella occidentalis</name>
    <name type="common">Western flower thrips</name>
    <name type="synonym">Euthrips occidentalis</name>
    <dbReference type="NCBI Taxonomy" id="133901"/>
    <lineage>
        <taxon>Eukaryota</taxon>
        <taxon>Metazoa</taxon>
        <taxon>Ecdysozoa</taxon>
        <taxon>Arthropoda</taxon>
        <taxon>Hexapoda</taxon>
        <taxon>Insecta</taxon>
        <taxon>Pterygota</taxon>
        <taxon>Neoptera</taxon>
        <taxon>Paraneoptera</taxon>
        <taxon>Thysanoptera</taxon>
        <taxon>Terebrantia</taxon>
        <taxon>Thripoidea</taxon>
        <taxon>Thripidae</taxon>
        <taxon>Frankliniella</taxon>
    </lineage>
</organism>